<name>A0A644TTT5_9ZZZZ</name>
<feature type="domain" description="Fibronectin type-III" evidence="1">
    <location>
        <begin position="320"/>
        <end position="408"/>
    </location>
</feature>
<dbReference type="PROSITE" id="PS50853">
    <property type="entry name" value="FN3"/>
    <property type="match status" value="2"/>
</dbReference>
<gene>
    <name evidence="2" type="ORF">SDC9_15409</name>
</gene>
<sequence>MKPIMLSKFKSFLKKNIKTALVAGAVTLGTIVNAQNYDINFNVRKLQHGQGPYVSGVKIDIDNGSYMGFTNANGVVNIPDVPSGNHTIRVSKEGYLQYTQNDYQLNSNSTFDACILPKTQIGPWGTNEFDVNKYKATFIISTGGYFGNRDPPQWAQIAPIENRINVIYRPNGNPHADSLLIQEAVSDLESMTGYDLITIGVYPEESSYTININDNTNFSAIGTDVDGTIVYGFSQITQTTQKKRVIHEIVKQFDMWPLSTYIYPSVMDPDVFTMTDLQPWDANHIAVTFDQHYAKLRNEQDLFISNMEERTIPVTPNPTVITSPQNNATNLSTAVNTVWNNISGADKYHMDIATDANFTNIIYDLLVLRKDTTINLQPNTQYHMRVRTENTAGNSAWSQAVTFTTINNTPGNTNITTPANNASNVPTPTTFNWTQSTNATQYNLEVALNSTFTNPEFDITATGLTTNVNLTGHRTYFSRVRGENVNGNGQWSQTITFQTLNHAPSAPTNLTPTPSNPQNAQEPIIFTWTQSTDIDNDPITYNLHIFNGTFNQTYQNIVTNTTTIPANTLQPGSQYTYNVTANDGELNTQSLDQILNTIALTIGSNSITSPANNATNVPTTTSYTWTQANNAERYNLEVSLNNTFTNIVQDVIVYDLDTILNLNGHRTYFNRIRGENINGTNVGQWSSTTTFSTINTAPTAPTNLNPTASNPQNAQEPIIFTWTQSTDIDNDPITYNLHIFNGTFNEIYNNITTNNYTLQANTLQPNSQYTYNITANDGELNTQSIDEIINTVAGTIGNTNITSPANNATNVPRDAQYTWTQANNATKYNLEVSLNNTFTNMIKDVIVYDLDTILNLNGNRTYFNRVRGETETDAGPWSQVTTFTTINTLPETPIITSPDTWIAGPEDYQNGQLIINYTTTAFDFDNDQVTTTLNVTGPNVNETFITTQGGQITQGIDSLLFEPNEEYTATIRATDNTGIVNGEDVTFIALVVGTNNQDRYATFSIYPNPTDGSINIELPVGLNTGFELSVFNSHGQEVAGLIVEEYNNQGPRIDLSTLVEGFYILRFRTGKQLFFCKLLIRK</sequence>
<dbReference type="PANTHER" id="PTHR24099">
    <property type="entry name" value="E3 UBIQUITIN-PROTEIN LIGASE TRIM36-RELATED"/>
    <property type="match status" value="1"/>
</dbReference>
<dbReference type="Gene3D" id="2.60.40.1120">
    <property type="entry name" value="Carboxypeptidase-like, regulatory domain"/>
    <property type="match status" value="1"/>
</dbReference>
<dbReference type="SUPFAM" id="SSF49464">
    <property type="entry name" value="Carboxypeptidase regulatory domain-like"/>
    <property type="match status" value="1"/>
</dbReference>
<evidence type="ECO:0000313" key="2">
    <source>
        <dbReference type="EMBL" id="MPL69662.1"/>
    </source>
</evidence>
<dbReference type="PANTHER" id="PTHR24099:SF11">
    <property type="entry name" value="FIBRONECTIN TYPE III DOMAIN-CONTAINING 3BA-RELATED"/>
    <property type="match status" value="1"/>
</dbReference>
<dbReference type="InterPro" id="IPR008969">
    <property type="entry name" value="CarboxyPept-like_regulatory"/>
</dbReference>
<reference evidence="2" key="1">
    <citation type="submission" date="2019-08" db="EMBL/GenBank/DDBJ databases">
        <authorList>
            <person name="Kucharzyk K."/>
            <person name="Murdoch R.W."/>
            <person name="Higgins S."/>
            <person name="Loffler F."/>
        </authorList>
    </citation>
    <scope>NUCLEOTIDE SEQUENCE</scope>
</reference>
<dbReference type="Pfam" id="PF08308">
    <property type="entry name" value="PEGA"/>
    <property type="match status" value="1"/>
</dbReference>
<dbReference type="InterPro" id="IPR003961">
    <property type="entry name" value="FN3_dom"/>
</dbReference>
<dbReference type="CDD" id="cd00063">
    <property type="entry name" value="FN3"/>
    <property type="match status" value="2"/>
</dbReference>
<dbReference type="AlphaFoldDB" id="A0A644TTT5"/>
<dbReference type="Pfam" id="PF18962">
    <property type="entry name" value="Por_Secre_tail"/>
    <property type="match status" value="1"/>
</dbReference>
<dbReference type="Gene3D" id="2.60.40.10">
    <property type="entry name" value="Immunoglobulins"/>
    <property type="match status" value="6"/>
</dbReference>
<comment type="caution">
    <text evidence="2">The sequence shown here is derived from an EMBL/GenBank/DDBJ whole genome shotgun (WGS) entry which is preliminary data.</text>
</comment>
<dbReference type="InterPro" id="IPR026444">
    <property type="entry name" value="Secre_tail"/>
</dbReference>
<accession>A0A644TTT5</accession>
<dbReference type="InterPro" id="IPR036116">
    <property type="entry name" value="FN3_sf"/>
</dbReference>
<dbReference type="InterPro" id="IPR050617">
    <property type="entry name" value="E3_ligase_FN3/SPRY"/>
</dbReference>
<evidence type="ECO:0000259" key="1">
    <source>
        <dbReference type="PROSITE" id="PS50853"/>
    </source>
</evidence>
<dbReference type="InterPro" id="IPR013783">
    <property type="entry name" value="Ig-like_fold"/>
</dbReference>
<dbReference type="SUPFAM" id="SSF49265">
    <property type="entry name" value="Fibronectin type III"/>
    <property type="match status" value="4"/>
</dbReference>
<feature type="domain" description="Fibronectin type-III" evidence="1">
    <location>
        <begin position="411"/>
        <end position="502"/>
    </location>
</feature>
<dbReference type="NCBIfam" id="TIGR04183">
    <property type="entry name" value="Por_Secre_tail"/>
    <property type="match status" value="1"/>
</dbReference>
<proteinExistence type="predicted"/>
<organism evidence="2">
    <name type="scientific">bioreactor metagenome</name>
    <dbReference type="NCBI Taxonomy" id="1076179"/>
    <lineage>
        <taxon>unclassified sequences</taxon>
        <taxon>metagenomes</taxon>
        <taxon>ecological metagenomes</taxon>
    </lineage>
</organism>
<dbReference type="EMBL" id="VSSQ01000048">
    <property type="protein sequence ID" value="MPL69662.1"/>
    <property type="molecule type" value="Genomic_DNA"/>
</dbReference>
<dbReference type="InterPro" id="IPR013229">
    <property type="entry name" value="PEGA"/>
</dbReference>
<protein>
    <recommendedName>
        <fullName evidence="1">Fibronectin type-III domain-containing protein</fullName>
    </recommendedName>
</protein>